<dbReference type="RefSeq" id="WP_378259796.1">
    <property type="nucleotide sequence ID" value="NZ_JBHSIT010000008.1"/>
</dbReference>
<name>A0ABV9U8B2_9ACTN</name>
<evidence type="ECO:0000313" key="2">
    <source>
        <dbReference type="EMBL" id="MFC4911152.1"/>
    </source>
</evidence>
<comment type="caution">
    <text evidence="2">The sequence shown here is derived from an EMBL/GenBank/DDBJ whole genome shotgun (WGS) entry which is preliminary data.</text>
</comment>
<dbReference type="Proteomes" id="UP001595872">
    <property type="component" value="Unassembled WGS sequence"/>
</dbReference>
<evidence type="ECO:0000256" key="1">
    <source>
        <dbReference type="SAM" id="MobiDB-lite"/>
    </source>
</evidence>
<dbReference type="EMBL" id="JBHSIT010000008">
    <property type="protein sequence ID" value="MFC4911152.1"/>
    <property type="molecule type" value="Genomic_DNA"/>
</dbReference>
<keyword evidence="3" id="KW-1185">Reference proteome</keyword>
<evidence type="ECO:0008006" key="4">
    <source>
        <dbReference type="Google" id="ProtNLM"/>
    </source>
</evidence>
<protein>
    <recommendedName>
        <fullName evidence="4">Mce-associated membrane protein</fullName>
    </recommendedName>
</protein>
<proteinExistence type="predicted"/>
<feature type="region of interest" description="Disordered" evidence="1">
    <location>
        <begin position="33"/>
        <end position="60"/>
    </location>
</feature>
<evidence type="ECO:0000313" key="3">
    <source>
        <dbReference type="Proteomes" id="UP001595872"/>
    </source>
</evidence>
<organism evidence="2 3">
    <name type="scientific">Actinomadura gamaensis</name>
    <dbReference type="NCBI Taxonomy" id="1763541"/>
    <lineage>
        <taxon>Bacteria</taxon>
        <taxon>Bacillati</taxon>
        <taxon>Actinomycetota</taxon>
        <taxon>Actinomycetes</taxon>
        <taxon>Streptosporangiales</taxon>
        <taxon>Thermomonosporaceae</taxon>
        <taxon>Actinomadura</taxon>
    </lineage>
</organism>
<gene>
    <name evidence="2" type="ORF">ACFPCY_27850</name>
</gene>
<sequence length="217" mass="22795">MNLSDRQRKILFGVLVVVLAAVGVYLTAASPQHKPSHHAARPAPVTSGGPVAPASPPPGISAQITPGNFDIYRLLPFTQQEFATAADTAQRFVAAYGTYRFDEQPQAYAARLQPLVNDQVAQQIAQGFAAPGIQQRRQQEQTVATCTATLDRVRDIGNNSIIFLVTGKQQIARAGGGTNDSKQWAVTVSRDGNALKVAAFEPADVGQAGDTGGGGTG</sequence>
<reference evidence="3" key="1">
    <citation type="journal article" date="2019" name="Int. J. Syst. Evol. Microbiol.">
        <title>The Global Catalogue of Microorganisms (GCM) 10K type strain sequencing project: providing services to taxonomists for standard genome sequencing and annotation.</title>
        <authorList>
            <consortium name="The Broad Institute Genomics Platform"/>
            <consortium name="The Broad Institute Genome Sequencing Center for Infectious Disease"/>
            <person name="Wu L."/>
            <person name="Ma J."/>
        </authorList>
    </citation>
    <scope>NUCLEOTIDE SEQUENCE [LARGE SCALE GENOMIC DNA]</scope>
    <source>
        <strain evidence="3">KLKA75</strain>
    </source>
</reference>
<accession>A0ABV9U8B2</accession>